<dbReference type="OrthoDB" id="4367600at2759"/>
<dbReference type="AlphaFoldDB" id="A0A318ZHF4"/>
<dbReference type="RefSeq" id="XP_025429102.1">
    <property type="nucleotide sequence ID" value="XM_025578669.1"/>
</dbReference>
<dbReference type="GeneID" id="37079898"/>
<dbReference type="Proteomes" id="UP000248349">
    <property type="component" value="Unassembled WGS sequence"/>
</dbReference>
<organism evidence="2 3">
    <name type="scientific">Aspergillus saccharolyticus JOP 1030-1</name>
    <dbReference type="NCBI Taxonomy" id="1450539"/>
    <lineage>
        <taxon>Eukaryota</taxon>
        <taxon>Fungi</taxon>
        <taxon>Dikarya</taxon>
        <taxon>Ascomycota</taxon>
        <taxon>Pezizomycotina</taxon>
        <taxon>Eurotiomycetes</taxon>
        <taxon>Eurotiomycetidae</taxon>
        <taxon>Eurotiales</taxon>
        <taxon>Aspergillaceae</taxon>
        <taxon>Aspergillus</taxon>
        <taxon>Aspergillus subgen. Circumdati</taxon>
    </lineage>
</organism>
<proteinExistence type="predicted"/>
<feature type="region of interest" description="Disordered" evidence="1">
    <location>
        <begin position="83"/>
        <end position="106"/>
    </location>
</feature>
<feature type="compositionally biased region" description="Polar residues" evidence="1">
    <location>
        <begin position="173"/>
        <end position="182"/>
    </location>
</feature>
<evidence type="ECO:0000256" key="1">
    <source>
        <dbReference type="SAM" id="MobiDB-lite"/>
    </source>
</evidence>
<protein>
    <submittedName>
        <fullName evidence="2">Uncharacterized protein</fullName>
    </submittedName>
</protein>
<accession>A0A318ZHF4</accession>
<dbReference type="EMBL" id="KZ821246">
    <property type="protein sequence ID" value="PYH43120.1"/>
    <property type="molecule type" value="Genomic_DNA"/>
</dbReference>
<sequence>MQCTRSSGSSTPMGRDPDARWVQWLALTRRNNPASLSSGALSPSSLSTASQPMACSNLNNSGGGRVRSRSSATSYFALLSAAEDAHQHQHQHHKQQYYHGGATPVPTSRHLDSSWVAWLNDRQQQRQGGSALGDASAAAAAAASGTVGPQQQQQQYCYNPGLGRSPSEPPMHGSSQDSNGTIMPSAFFNTTSAFSTATTATTGPPSMISSAATPFLSPLAAPLTDAEIDALSQQFPDLSADGFLPTGFPAEGVPMHDEEMMMMMDQGGGGGPFDPAELDAGLLTWLDEQHAFAFNDRLGGGGEDALAVPVAVGVAGGSPTTSKRGLSLDVYPGEISAEGTGWEGATKKQRVYSS</sequence>
<gene>
    <name evidence="2" type="ORF">BP01DRAFT_403101</name>
</gene>
<evidence type="ECO:0000313" key="3">
    <source>
        <dbReference type="Proteomes" id="UP000248349"/>
    </source>
</evidence>
<feature type="compositionally biased region" description="Low complexity" evidence="1">
    <location>
        <begin position="143"/>
        <end position="155"/>
    </location>
</feature>
<reference evidence="2 3" key="1">
    <citation type="submission" date="2016-12" db="EMBL/GenBank/DDBJ databases">
        <title>The genomes of Aspergillus section Nigri reveals drivers in fungal speciation.</title>
        <authorList>
            <consortium name="DOE Joint Genome Institute"/>
            <person name="Vesth T.C."/>
            <person name="Nybo J."/>
            <person name="Theobald S."/>
            <person name="Brandl J."/>
            <person name="Frisvad J.C."/>
            <person name="Nielsen K.F."/>
            <person name="Lyhne E.K."/>
            <person name="Kogle M.E."/>
            <person name="Kuo A."/>
            <person name="Riley R."/>
            <person name="Clum A."/>
            <person name="Nolan M."/>
            <person name="Lipzen A."/>
            <person name="Salamov A."/>
            <person name="Henrissat B."/>
            <person name="Wiebenga A."/>
            <person name="De Vries R.P."/>
            <person name="Grigoriev I.V."/>
            <person name="Mortensen U.H."/>
            <person name="Andersen M.R."/>
            <person name="Baker S.E."/>
        </authorList>
    </citation>
    <scope>NUCLEOTIDE SEQUENCE [LARGE SCALE GENOMIC DNA]</scope>
    <source>
        <strain evidence="2 3">JOP 1030-1</strain>
    </source>
</reference>
<evidence type="ECO:0000313" key="2">
    <source>
        <dbReference type="EMBL" id="PYH43120.1"/>
    </source>
</evidence>
<keyword evidence="3" id="KW-1185">Reference proteome</keyword>
<name>A0A318ZHF4_9EURO</name>
<feature type="compositionally biased region" description="Low complexity" evidence="1">
    <location>
        <begin position="33"/>
        <end position="60"/>
    </location>
</feature>
<feature type="region of interest" description="Disordered" evidence="1">
    <location>
        <begin position="143"/>
        <end position="184"/>
    </location>
</feature>
<feature type="region of interest" description="Disordered" evidence="1">
    <location>
        <begin position="33"/>
        <end position="67"/>
    </location>
</feature>